<dbReference type="GO" id="GO:0008017">
    <property type="term" value="F:microtubule binding"/>
    <property type="evidence" value="ECO:0007669"/>
    <property type="project" value="InterPro"/>
</dbReference>
<feature type="coiled-coil region" evidence="12">
    <location>
        <begin position="1024"/>
        <end position="1227"/>
    </location>
</feature>
<evidence type="ECO:0000256" key="9">
    <source>
        <dbReference type="ARBA" id="ARBA00034488"/>
    </source>
</evidence>
<dbReference type="InterPro" id="IPR036961">
    <property type="entry name" value="Kinesin_motor_dom_sf"/>
</dbReference>
<feature type="binding site" evidence="11">
    <location>
        <begin position="87"/>
        <end position="94"/>
    </location>
    <ligand>
        <name>ATP</name>
        <dbReference type="ChEBI" id="CHEBI:30616"/>
    </ligand>
</feature>
<dbReference type="InterPro" id="IPR019821">
    <property type="entry name" value="Kinesin_motor_CS"/>
</dbReference>
<keyword evidence="7 11" id="KW-0505">Motor protein</keyword>
<dbReference type="eggNOG" id="KOG4280">
    <property type="taxonomic scope" value="Eukaryota"/>
</dbReference>
<dbReference type="Pfam" id="PF00225">
    <property type="entry name" value="Kinesin"/>
    <property type="match status" value="1"/>
</dbReference>
<dbReference type="GO" id="GO:0005874">
    <property type="term" value="C:microtubule"/>
    <property type="evidence" value="ECO:0007669"/>
    <property type="project" value="UniProtKB-KW"/>
</dbReference>
<evidence type="ECO:0000256" key="7">
    <source>
        <dbReference type="ARBA" id="ARBA00023175"/>
    </source>
</evidence>
<gene>
    <name evidence="14" type="ORF">TTHERM_00125500</name>
</gene>
<keyword evidence="8" id="KW-0206">Cytoskeleton</keyword>
<dbReference type="PROSITE" id="PS50067">
    <property type="entry name" value="KINESIN_MOTOR_2"/>
    <property type="match status" value="1"/>
</dbReference>
<keyword evidence="5 11" id="KW-0067">ATP-binding</keyword>
<evidence type="ECO:0000256" key="3">
    <source>
        <dbReference type="ARBA" id="ARBA00022701"/>
    </source>
</evidence>
<dbReference type="GO" id="GO:0005524">
    <property type="term" value="F:ATP binding"/>
    <property type="evidence" value="ECO:0007669"/>
    <property type="project" value="UniProtKB-UniRule"/>
</dbReference>
<dbReference type="InterPro" id="IPR001752">
    <property type="entry name" value="Kinesin_motor_dom"/>
</dbReference>
<dbReference type="EMBL" id="GG662699">
    <property type="protein sequence ID" value="EAR95984.2"/>
    <property type="molecule type" value="Genomic_DNA"/>
</dbReference>
<feature type="coiled-coil region" evidence="12">
    <location>
        <begin position="1263"/>
        <end position="1440"/>
    </location>
</feature>
<keyword evidence="2" id="KW-0963">Cytoplasm</keyword>
<sequence length="1571" mass="184335">MIKTDQENIQVLVRIRPLNSREKAEGATPCMQVDKSNPTTVIIDGKSYNYDYITGSETTQEDIFHIVGKPVALAWLEGYNACIFAYGQTGAGKTFTMQGKGLIEEGAESPNRGLQPRVFDYVFGLINSLKKENPENEYLITCNYLEIYNEQIMDLLAEQKHDANAKPVQLSVREDLKKGVYVENLCEEVANSSEDAINLLIKGASARHVGATKMNADSSRSHSVFSLNFQSKIVSNGMIHVKNSKLHFVDLAGSERQKSTGAAGDRLKEASNINKSLTVLGLVINALVESANGKSRHIPYRDSKLTFILKDSLGGNSRTFMIAACSEANTQFQETLSTLKFAQRAKMIKNKASVNEESQGNVQQLKKEIQKLKEELQDAKKALQEMEENQKNMTRIITPAKYTPTSMNHEAVIQFQQKNFKEINIKLEEVNQLLSDFNDSRSRIEEFFKNEKLGVLRVFQDIVDQKKMGQDVDIIKALTQKSDMEEEGISSLLTEIDQTIVEDIQQMTQTCIKLEEFEERRKDFTSKLEKIGLMNFGCPEKEKELEEAIIQREKRIIELQNEQAHQNKLFNQQLEEISNQRDHFKEVNQGLNSEIQSLQQQIAKNVQTHEEKIQQFKNGFESKLAEYDQNSSEIKIKNMELADEIDELKSHIENLNRIKDDIKQKWENAYENYQKTLQTKNEIENQKDSIQSQLNISREENTNLMFKLSEAENLYNQDRLHMMTLEDELNSQKNIIQEKDHQINNLVSRIEEENLRLQATIDKQKDDIASLEDQITKSKEDIEIACQTLEFLNKQLEEKCQVNIQLQETYKQEFNQREKFENELKYLYHNEKSQLNVALKQNEIFEKQIQEIEQEITQKMDKITDLEHDILGLQEKLKNNEKRLNSLEVEKEYYRNETEQQIQQIQIKDDKIKEINQALETALQMGEQLEMGVQEYEKQNKILSEQLLQKEQEILEKILQLEDAEQKIRVSQMTHELLTQKISELESQLGEQITLNTGFQDQIVLLSEEKKDLIQKEAQLIESNLEQEKTIIELKENLQQLEQLCKEKETQIEQIKSDFYELKKSSEDYQQIQDHELKSVKEQNNKLNEQVQNYEFEVQNMQQKASQMEEDMEVLKQEIQEKQELYLQSEKSKEEQISQKNQKIEELIQERQVYEEEFDKIQTKYSNQMRNISELQQSFQAARTENESIKKQIEDNRGQMEIFQLEKQKFEIEKQKLETERQTIQQEMYQKDILIQKFKEEQEQIGCKFEIFKTLHEQIEEQKNVYQSKYVNKSKELDNYEQKYNTLEQAMERLNEKLTIKQLENNKLTNQILIMQSNREKNQFTQEDLQRDLKKSREECSQIKQKYKALILERQVQSQQANRFNGNANDQNIIIKKLEEENNKIKDQFNKYKQISEKKINEICEKLNRGISTATIVKDISNSTEIAKKLEKQCEIINEKNMGILEINILVRNYLIDCKKGQIDPTQKDEYLEKIQSQEDTTALKEVLSSVLKSVEERERKVQQEMYQLKEKKASYEYYRSKCEELEFRYEKKNSETGEKILNRKRKLSVKENEVPILGEIDLNKKVKANF</sequence>
<dbReference type="Gene3D" id="3.40.850.10">
    <property type="entry name" value="Kinesin motor domain"/>
    <property type="match status" value="1"/>
</dbReference>
<dbReference type="InterPro" id="IPR027417">
    <property type="entry name" value="P-loop_NTPase"/>
</dbReference>
<evidence type="ECO:0000256" key="1">
    <source>
        <dbReference type="ARBA" id="ARBA00004245"/>
    </source>
</evidence>
<evidence type="ECO:0000256" key="11">
    <source>
        <dbReference type="PROSITE-ProRule" id="PRU00283"/>
    </source>
</evidence>
<feature type="coiled-coil region" evidence="12">
    <location>
        <begin position="926"/>
        <end position="981"/>
    </location>
</feature>
<evidence type="ECO:0000256" key="5">
    <source>
        <dbReference type="ARBA" id="ARBA00022840"/>
    </source>
</evidence>
<name>I7M1B1_TETTS</name>
<dbReference type="FunFam" id="3.40.850.10:FF:000019">
    <property type="entry name" value="Kinesin-like protein KIN-5D"/>
    <property type="match status" value="1"/>
</dbReference>
<accession>I7M1B1</accession>
<dbReference type="KEGG" id="tet:TTHERM_00125500"/>
<dbReference type="GO" id="GO:0007018">
    <property type="term" value="P:microtubule-based movement"/>
    <property type="evidence" value="ECO:0007669"/>
    <property type="project" value="InterPro"/>
</dbReference>
<dbReference type="CDD" id="cd00106">
    <property type="entry name" value="KISc"/>
    <property type="match status" value="1"/>
</dbReference>
<evidence type="ECO:0000256" key="8">
    <source>
        <dbReference type="ARBA" id="ARBA00023212"/>
    </source>
</evidence>
<dbReference type="GeneID" id="7838282"/>
<dbReference type="PANTHER" id="PTHR37739">
    <property type="entry name" value="KINESIN-LIKE PROTEIN KIN-12D"/>
    <property type="match status" value="1"/>
</dbReference>
<evidence type="ECO:0000256" key="2">
    <source>
        <dbReference type="ARBA" id="ARBA00022490"/>
    </source>
</evidence>
<dbReference type="PRINTS" id="PR00380">
    <property type="entry name" value="KINESINHEAVY"/>
</dbReference>
<feature type="domain" description="Kinesin motor" evidence="13">
    <location>
        <begin position="8"/>
        <end position="348"/>
    </location>
</feature>
<dbReference type="RefSeq" id="XP_001016229.2">
    <property type="nucleotide sequence ID" value="XM_001016229.2"/>
</dbReference>
<dbReference type="GO" id="GO:0003777">
    <property type="term" value="F:microtubule motor activity"/>
    <property type="evidence" value="ECO:0007669"/>
    <property type="project" value="InterPro"/>
</dbReference>
<dbReference type="InParanoid" id="I7M1B1"/>
<dbReference type="PANTHER" id="PTHR37739:SF8">
    <property type="entry name" value="KINESIN-LIKE PROTEIN KIN-12D"/>
    <property type="match status" value="1"/>
</dbReference>
<protein>
    <submittedName>
        <fullName evidence="14">Kinesin motor catalytic domain protein</fullName>
    </submittedName>
</protein>
<proteinExistence type="inferred from homology"/>
<keyword evidence="3" id="KW-0493">Microtubule</keyword>
<dbReference type="InterPro" id="IPR044986">
    <property type="entry name" value="KIF15/KIN-12"/>
</dbReference>
<feature type="coiled-coil region" evidence="12">
    <location>
        <begin position="638"/>
        <end position="897"/>
    </location>
</feature>
<organism evidence="14 15">
    <name type="scientific">Tetrahymena thermophila (strain SB210)</name>
    <dbReference type="NCBI Taxonomy" id="312017"/>
    <lineage>
        <taxon>Eukaryota</taxon>
        <taxon>Sar</taxon>
        <taxon>Alveolata</taxon>
        <taxon>Ciliophora</taxon>
        <taxon>Intramacronucleata</taxon>
        <taxon>Oligohymenophorea</taxon>
        <taxon>Hymenostomatida</taxon>
        <taxon>Tetrahymenina</taxon>
        <taxon>Tetrahymenidae</taxon>
        <taxon>Tetrahymena</taxon>
    </lineage>
</organism>
<evidence type="ECO:0000256" key="12">
    <source>
        <dbReference type="SAM" id="Coils"/>
    </source>
</evidence>
<dbReference type="SMART" id="SM00129">
    <property type="entry name" value="KISc"/>
    <property type="match status" value="1"/>
</dbReference>
<keyword evidence="6 12" id="KW-0175">Coiled coil</keyword>
<feature type="coiled-coil region" evidence="12">
    <location>
        <begin position="542"/>
        <end position="608"/>
    </location>
</feature>
<reference evidence="15" key="1">
    <citation type="journal article" date="2006" name="PLoS Biol.">
        <title>Macronuclear genome sequence of the ciliate Tetrahymena thermophila, a model eukaryote.</title>
        <authorList>
            <person name="Eisen J.A."/>
            <person name="Coyne R.S."/>
            <person name="Wu M."/>
            <person name="Wu D."/>
            <person name="Thiagarajan M."/>
            <person name="Wortman J.R."/>
            <person name="Badger J.H."/>
            <person name="Ren Q."/>
            <person name="Amedeo P."/>
            <person name="Jones K.M."/>
            <person name="Tallon L.J."/>
            <person name="Delcher A.L."/>
            <person name="Salzberg S.L."/>
            <person name="Silva J.C."/>
            <person name="Haas B.J."/>
            <person name="Majoros W.H."/>
            <person name="Farzad M."/>
            <person name="Carlton J.M."/>
            <person name="Smith R.K. Jr."/>
            <person name="Garg J."/>
            <person name="Pearlman R.E."/>
            <person name="Karrer K.M."/>
            <person name="Sun L."/>
            <person name="Manning G."/>
            <person name="Elde N.C."/>
            <person name="Turkewitz A.P."/>
            <person name="Asai D.J."/>
            <person name="Wilkes D.E."/>
            <person name="Wang Y."/>
            <person name="Cai H."/>
            <person name="Collins K."/>
            <person name="Stewart B.A."/>
            <person name="Lee S.R."/>
            <person name="Wilamowska K."/>
            <person name="Weinberg Z."/>
            <person name="Ruzzo W.L."/>
            <person name="Wloga D."/>
            <person name="Gaertig J."/>
            <person name="Frankel J."/>
            <person name="Tsao C.-C."/>
            <person name="Gorovsky M.A."/>
            <person name="Keeling P.J."/>
            <person name="Waller R.F."/>
            <person name="Patron N.J."/>
            <person name="Cherry J.M."/>
            <person name="Stover N.A."/>
            <person name="Krieger C.J."/>
            <person name="del Toro C."/>
            <person name="Ryder H.F."/>
            <person name="Williamson S.C."/>
            <person name="Barbeau R.A."/>
            <person name="Hamilton E.P."/>
            <person name="Orias E."/>
        </authorList>
    </citation>
    <scope>NUCLEOTIDE SEQUENCE [LARGE SCALE GENOMIC DNA]</scope>
    <source>
        <strain evidence="15">SB210</strain>
    </source>
</reference>
<comment type="subcellular location">
    <subcellularLocation>
        <location evidence="1">Cytoplasm</location>
        <location evidence="1">Cytoskeleton</location>
    </subcellularLocation>
</comment>
<evidence type="ECO:0000256" key="6">
    <source>
        <dbReference type="ARBA" id="ARBA00023054"/>
    </source>
</evidence>
<keyword evidence="4 11" id="KW-0547">Nucleotide-binding</keyword>
<keyword evidence="15" id="KW-1185">Reference proteome</keyword>
<evidence type="ECO:0000256" key="10">
    <source>
        <dbReference type="ARBA" id="ARBA00034704"/>
    </source>
</evidence>
<evidence type="ECO:0000256" key="4">
    <source>
        <dbReference type="ARBA" id="ARBA00022741"/>
    </source>
</evidence>
<evidence type="ECO:0000313" key="14">
    <source>
        <dbReference type="EMBL" id="EAR95984.2"/>
    </source>
</evidence>
<evidence type="ECO:0000259" key="13">
    <source>
        <dbReference type="PROSITE" id="PS50067"/>
    </source>
</evidence>
<comment type="similarity">
    <text evidence="9">Belongs to the TRAFAC class myosin-kinesin ATPase superfamily. Kinesin family. KIN-12 subfamily.</text>
</comment>
<dbReference type="STRING" id="312017.I7M1B1"/>
<feature type="coiled-coil region" evidence="12">
    <location>
        <begin position="348"/>
        <end position="433"/>
    </location>
</feature>
<dbReference type="OrthoDB" id="303013at2759"/>
<evidence type="ECO:0000313" key="15">
    <source>
        <dbReference type="Proteomes" id="UP000009168"/>
    </source>
</evidence>
<dbReference type="GO" id="GO:0007010">
    <property type="term" value="P:cytoskeleton organization"/>
    <property type="evidence" value="ECO:0007669"/>
    <property type="project" value="UniProtKB-ARBA"/>
</dbReference>
<dbReference type="Proteomes" id="UP000009168">
    <property type="component" value="Unassembled WGS sequence"/>
</dbReference>
<comment type="similarity">
    <text evidence="10">Belongs to the TRAFAC class myosin-kinesin ATPase superfamily. Kinesin family. KIN-5/BimC subfamily.</text>
</comment>
<dbReference type="PROSITE" id="PS00411">
    <property type="entry name" value="KINESIN_MOTOR_1"/>
    <property type="match status" value="1"/>
</dbReference>
<dbReference type="SUPFAM" id="SSF52540">
    <property type="entry name" value="P-loop containing nucleoside triphosphate hydrolases"/>
    <property type="match status" value="1"/>
</dbReference>